<organism evidence="2 3">
    <name type="scientific">Candidatus Accumulibacter appositus</name>
    <dbReference type="NCBI Taxonomy" id="1454003"/>
    <lineage>
        <taxon>Bacteria</taxon>
        <taxon>Pseudomonadati</taxon>
        <taxon>Pseudomonadota</taxon>
        <taxon>Betaproteobacteria</taxon>
        <taxon>Candidatus Accumulibacter</taxon>
    </lineage>
</organism>
<evidence type="ECO:0000313" key="2">
    <source>
        <dbReference type="EMBL" id="EXI78263.1"/>
    </source>
</evidence>
<feature type="region of interest" description="Disordered" evidence="1">
    <location>
        <begin position="146"/>
        <end position="171"/>
    </location>
</feature>
<sequence>MTLPREVEQFLHYFCGDAASANALTETEALRVSFYKAVAIFARAYADLAQDLSEAGYSDAEAATLQKDVEFYAEIRSAIKKHSGEELDIKPFEADMRHLINTYIQADPAAELGELGEMSLTELIIETGIHDAIARKLNAQGKLSKAERAGQALEECHRRGDHQQRSQDDYP</sequence>
<dbReference type="AlphaFoldDB" id="A0A011N6M9"/>
<name>A0A011N6M9_9PROT</name>
<dbReference type="PATRIC" id="fig|1454003.3.peg.3227"/>
<dbReference type="STRING" id="1454003.AW10_03171"/>
<evidence type="ECO:0000256" key="1">
    <source>
        <dbReference type="SAM" id="MobiDB-lite"/>
    </source>
</evidence>
<evidence type="ECO:0000313" key="3">
    <source>
        <dbReference type="Proteomes" id="UP000021816"/>
    </source>
</evidence>
<reference evidence="2 3" key="1">
    <citation type="submission" date="2014-02" db="EMBL/GenBank/DDBJ databases">
        <title>Expanding our view of genomic diversity in Candidatus Accumulibacter clades.</title>
        <authorList>
            <person name="Skennerton C.T."/>
            <person name="Barr J.J."/>
            <person name="Slater F.R."/>
            <person name="Bond P.L."/>
            <person name="Tyson G.W."/>
        </authorList>
    </citation>
    <scope>NUCLEOTIDE SEQUENCE [LARGE SCALE GENOMIC DNA]</scope>
    <source>
        <strain evidence="3">BA-92</strain>
    </source>
</reference>
<gene>
    <name evidence="2" type="ORF">AW10_03171</name>
</gene>
<protein>
    <submittedName>
        <fullName evidence="2">Uncharacterized protein</fullName>
    </submittedName>
</protein>
<comment type="caution">
    <text evidence="2">The sequence shown here is derived from an EMBL/GenBank/DDBJ whole genome shotgun (WGS) entry which is preliminary data.</text>
</comment>
<accession>A0A011N6M9</accession>
<dbReference type="Proteomes" id="UP000021816">
    <property type="component" value="Unassembled WGS sequence"/>
</dbReference>
<dbReference type="EMBL" id="JEMX01000076">
    <property type="protein sequence ID" value="EXI78263.1"/>
    <property type="molecule type" value="Genomic_DNA"/>
</dbReference>
<proteinExistence type="predicted"/>